<gene>
    <name evidence="3" type="ORF">FA13DRAFT_1664207</name>
</gene>
<dbReference type="SMART" id="SM00225">
    <property type="entry name" value="BTB"/>
    <property type="match status" value="1"/>
</dbReference>
<feature type="region of interest" description="Disordered" evidence="1">
    <location>
        <begin position="1"/>
        <end position="54"/>
    </location>
</feature>
<evidence type="ECO:0000256" key="1">
    <source>
        <dbReference type="SAM" id="MobiDB-lite"/>
    </source>
</evidence>
<feature type="compositionally biased region" description="Polar residues" evidence="1">
    <location>
        <begin position="1"/>
        <end position="10"/>
    </location>
</feature>
<reference evidence="3 4" key="1">
    <citation type="journal article" date="2019" name="Nat. Ecol. Evol.">
        <title>Megaphylogeny resolves global patterns of mushroom evolution.</title>
        <authorList>
            <person name="Varga T."/>
            <person name="Krizsan K."/>
            <person name="Foldi C."/>
            <person name="Dima B."/>
            <person name="Sanchez-Garcia M."/>
            <person name="Sanchez-Ramirez S."/>
            <person name="Szollosi G.J."/>
            <person name="Szarkandi J.G."/>
            <person name="Papp V."/>
            <person name="Albert L."/>
            <person name="Andreopoulos W."/>
            <person name="Angelini C."/>
            <person name="Antonin V."/>
            <person name="Barry K.W."/>
            <person name="Bougher N.L."/>
            <person name="Buchanan P."/>
            <person name="Buyck B."/>
            <person name="Bense V."/>
            <person name="Catcheside P."/>
            <person name="Chovatia M."/>
            <person name="Cooper J."/>
            <person name="Damon W."/>
            <person name="Desjardin D."/>
            <person name="Finy P."/>
            <person name="Geml J."/>
            <person name="Haridas S."/>
            <person name="Hughes K."/>
            <person name="Justo A."/>
            <person name="Karasinski D."/>
            <person name="Kautmanova I."/>
            <person name="Kiss B."/>
            <person name="Kocsube S."/>
            <person name="Kotiranta H."/>
            <person name="LaButti K.M."/>
            <person name="Lechner B.E."/>
            <person name="Liimatainen K."/>
            <person name="Lipzen A."/>
            <person name="Lukacs Z."/>
            <person name="Mihaltcheva S."/>
            <person name="Morgado L.N."/>
            <person name="Niskanen T."/>
            <person name="Noordeloos M.E."/>
            <person name="Ohm R.A."/>
            <person name="Ortiz-Santana B."/>
            <person name="Ovrebo C."/>
            <person name="Racz N."/>
            <person name="Riley R."/>
            <person name="Savchenko A."/>
            <person name="Shiryaev A."/>
            <person name="Soop K."/>
            <person name="Spirin V."/>
            <person name="Szebenyi C."/>
            <person name="Tomsovsky M."/>
            <person name="Tulloss R.E."/>
            <person name="Uehling J."/>
            <person name="Grigoriev I.V."/>
            <person name="Vagvolgyi C."/>
            <person name="Papp T."/>
            <person name="Martin F.M."/>
            <person name="Miettinen O."/>
            <person name="Hibbett D.S."/>
            <person name="Nagy L.G."/>
        </authorList>
    </citation>
    <scope>NUCLEOTIDE SEQUENCE [LARGE SCALE GENOMIC DNA]</scope>
    <source>
        <strain evidence="3 4">FP101781</strain>
    </source>
</reference>
<sequence>MRRATRSVTPSSPPLYHPGLHSFWSFDMPKRRRTDADDTEEELQEPPKDIPPVKRSDIWLEDGNVILQAEDTQFKVHRGLLARVSPIFADVFSVPQPADGDLTVEGCPLLHLQDSAQDINHLLSALYDQRYHTGRSMPFEVAAALLRLGKKYEIEPLFDEVVCRLKVDLPTTLECSDSLPQPNIWREFCGEDNILRDIAEFAYTSNIPELRPILPITLAWCCDSIITGEEEEDDINSKPLSPELQRVCLVGRQKMVDRFNEVFSWVDALGDSPECSGVCKTFTKSLWRPEPELDCLMEPWDRLVKFHAAKDRKYSVNLKKLCKHCYGNAKVAYESTREECWDLLPSFFGLPGWDVLNKDSAGAGA</sequence>
<dbReference type="EMBL" id="QPFP01000022">
    <property type="protein sequence ID" value="TEB30556.1"/>
    <property type="molecule type" value="Genomic_DNA"/>
</dbReference>
<accession>A0A4Y7T8Q1</accession>
<dbReference type="OrthoDB" id="3217871at2759"/>
<proteinExistence type="predicted"/>
<dbReference type="Gene3D" id="3.30.710.10">
    <property type="entry name" value="Potassium Channel Kv1.1, Chain A"/>
    <property type="match status" value="1"/>
</dbReference>
<organism evidence="3 4">
    <name type="scientific">Coprinellus micaceus</name>
    <name type="common">Glistening ink-cap mushroom</name>
    <name type="synonym">Coprinus micaceus</name>
    <dbReference type="NCBI Taxonomy" id="71717"/>
    <lineage>
        <taxon>Eukaryota</taxon>
        <taxon>Fungi</taxon>
        <taxon>Dikarya</taxon>
        <taxon>Basidiomycota</taxon>
        <taxon>Agaricomycotina</taxon>
        <taxon>Agaricomycetes</taxon>
        <taxon>Agaricomycetidae</taxon>
        <taxon>Agaricales</taxon>
        <taxon>Agaricineae</taxon>
        <taxon>Psathyrellaceae</taxon>
        <taxon>Coprinellus</taxon>
    </lineage>
</organism>
<dbReference type="PROSITE" id="PS50097">
    <property type="entry name" value="BTB"/>
    <property type="match status" value="1"/>
</dbReference>
<dbReference type="SUPFAM" id="SSF54695">
    <property type="entry name" value="POZ domain"/>
    <property type="match status" value="1"/>
</dbReference>
<dbReference type="CDD" id="cd18186">
    <property type="entry name" value="BTB_POZ_ZBTB_KLHL-like"/>
    <property type="match status" value="1"/>
</dbReference>
<dbReference type="InterPro" id="IPR000210">
    <property type="entry name" value="BTB/POZ_dom"/>
</dbReference>
<evidence type="ECO:0000313" key="4">
    <source>
        <dbReference type="Proteomes" id="UP000298030"/>
    </source>
</evidence>
<name>A0A4Y7T8Q1_COPMI</name>
<protein>
    <recommendedName>
        <fullName evidence="2">BTB domain-containing protein</fullName>
    </recommendedName>
</protein>
<keyword evidence="4" id="KW-1185">Reference proteome</keyword>
<comment type="caution">
    <text evidence="3">The sequence shown here is derived from an EMBL/GenBank/DDBJ whole genome shotgun (WGS) entry which is preliminary data.</text>
</comment>
<feature type="domain" description="BTB" evidence="2">
    <location>
        <begin position="63"/>
        <end position="135"/>
    </location>
</feature>
<dbReference type="Pfam" id="PF00651">
    <property type="entry name" value="BTB"/>
    <property type="match status" value="1"/>
</dbReference>
<dbReference type="AlphaFoldDB" id="A0A4Y7T8Q1"/>
<evidence type="ECO:0000259" key="2">
    <source>
        <dbReference type="PROSITE" id="PS50097"/>
    </source>
</evidence>
<dbReference type="Proteomes" id="UP000298030">
    <property type="component" value="Unassembled WGS sequence"/>
</dbReference>
<dbReference type="InterPro" id="IPR011333">
    <property type="entry name" value="SKP1/BTB/POZ_sf"/>
</dbReference>
<feature type="compositionally biased region" description="Basic and acidic residues" evidence="1">
    <location>
        <begin position="45"/>
        <end position="54"/>
    </location>
</feature>
<evidence type="ECO:0000313" key="3">
    <source>
        <dbReference type="EMBL" id="TEB30556.1"/>
    </source>
</evidence>